<dbReference type="OrthoDB" id="5327700at2759"/>
<protein>
    <submittedName>
        <fullName evidence="3">Uncharacterized protein</fullName>
    </submittedName>
</protein>
<accession>A0A3N4KSF2</accession>
<dbReference type="Proteomes" id="UP000277580">
    <property type="component" value="Unassembled WGS sequence"/>
</dbReference>
<keyword evidence="2" id="KW-1133">Transmembrane helix</keyword>
<dbReference type="AlphaFoldDB" id="A0A3N4KSF2"/>
<dbReference type="InParanoid" id="A0A3N4KSF2"/>
<gene>
    <name evidence="3" type="ORF">P167DRAFT_114775</name>
</gene>
<dbReference type="EMBL" id="ML119123">
    <property type="protein sequence ID" value="RPB13437.1"/>
    <property type="molecule type" value="Genomic_DNA"/>
</dbReference>
<feature type="compositionally biased region" description="Polar residues" evidence="1">
    <location>
        <begin position="63"/>
        <end position="79"/>
    </location>
</feature>
<feature type="region of interest" description="Disordered" evidence="1">
    <location>
        <begin position="34"/>
        <end position="82"/>
    </location>
</feature>
<proteinExistence type="predicted"/>
<feature type="transmembrane region" description="Helical" evidence="2">
    <location>
        <begin position="12"/>
        <end position="30"/>
    </location>
</feature>
<sequence>MSRPRRSRNLLVPIGISVTAAVVGLGLYFWQQNSSPASSSSGPVPQDQELSDHTRAGEEDGLDQSQAKQRPNPTGSGNKRTVVVVVREGAPGLLWNIPTPLNLKTTNVFILVHSPQSGGKPENAYKVIGNIFPADYPREYVLPYTIDGALLPLIRHLAPEVVYMDESLVGEDAASVTGLLEGNWVGAVVVATGDRSGSSEWRQNVQRFGRRCAVVDRSGIRGDWAGRVG</sequence>
<evidence type="ECO:0000256" key="2">
    <source>
        <dbReference type="SAM" id="Phobius"/>
    </source>
</evidence>
<evidence type="ECO:0000313" key="3">
    <source>
        <dbReference type="EMBL" id="RPB13437.1"/>
    </source>
</evidence>
<organism evidence="3 4">
    <name type="scientific">Morchella conica CCBAS932</name>
    <dbReference type="NCBI Taxonomy" id="1392247"/>
    <lineage>
        <taxon>Eukaryota</taxon>
        <taxon>Fungi</taxon>
        <taxon>Dikarya</taxon>
        <taxon>Ascomycota</taxon>
        <taxon>Pezizomycotina</taxon>
        <taxon>Pezizomycetes</taxon>
        <taxon>Pezizales</taxon>
        <taxon>Morchellaceae</taxon>
        <taxon>Morchella</taxon>
    </lineage>
</organism>
<keyword evidence="2" id="KW-0812">Transmembrane</keyword>
<keyword evidence="2" id="KW-0472">Membrane</keyword>
<keyword evidence="4" id="KW-1185">Reference proteome</keyword>
<reference evidence="3 4" key="1">
    <citation type="journal article" date="2018" name="Nat. Ecol. Evol.">
        <title>Pezizomycetes genomes reveal the molecular basis of ectomycorrhizal truffle lifestyle.</title>
        <authorList>
            <person name="Murat C."/>
            <person name="Payen T."/>
            <person name="Noel B."/>
            <person name="Kuo A."/>
            <person name="Morin E."/>
            <person name="Chen J."/>
            <person name="Kohler A."/>
            <person name="Krizsan K."/>
            <person name="Balestrini R."/>
            <person name="Da Silva C."/>
            <person name="Montanini B."/>
            <person name="Hainaut M."/>
            <person name="Levati E."/>
            <person name="Barry K.W."/>
            <person name="Belfiori B."/>
            <person name="Cichocki N."/>
            <person name="Clum A."/>
            <person name="Dockter R.B."/>
            <person name="Fauchery L."/>
            <person name="Guy J."/>
            <person name="Iotti M."/>
            <person name="Le Tacon F."/>
            <person name="Lindquist E.A."/>
            <person name="Lipzen A."/>
            <person name="Malagnac F."/>
            <person name="Mello A."/>
            <person name="Molinier V."/>
            <person name="Miyauchi S."/>
            <person name="Poulain J."/>
            <person name="Riccioni C."/>
            <person name="Rubini A."/>
            <person name="Sitrit Y."/>
            <person name="Splivallo R."/>
            <person name="Traeger S."/>
            <person name="Wang M."/>
            <person name="Zifcakova L."/>
            <person name="Wipf D."/>
            <person name="Zambonelli A."/>
            <person name="Paolocci F."/>
            <person name="Nowrousian M."/>
            <person name="Ottonello S."/>
            <person name="Baldrian P."/>
            <person name="Spatafora J.W."/>
            <person name="Henrissat B."/>
            <person name="Nagy L.G."/>
            <person name="Aury J.M."/>
            <person name="Wincker P."/>
            <person name="Grigoriev I.V."/>
            <person name="Bonfante P."/>
            <person name="Martin F.M."/>
        </authorList>
    </citation>
    <scope>NUCLEOTIDE SEQUENCE [LARGE SCALE GENOMIC DNA]</scope>
    <source>
        <strain evidence="3 4">CCBAS932</strain>
    </source>
</reference>
<evidence type="ECO:0000313" key="4">
    <source>
        <dbReference type="Proteomes" id="UP000277580"/>
    </source>
</evidence>
<evidence type="ECO:0000256" key="1">
    <source>
        <dbReference type="SAM" id="MobiDB-lite"/>
    </source>
</evidence>
<name>A0A3N4KSF2_9PEZI</name>